<feature type="non-terminal residue" evidence="1">
    <location>
        <position position="66"/>
    </location>
</feature>
<reference evidence="1 2" key="1">
    <citation type="submission" date="2024-05" db="EMBL/GenBank/DDBJ databases">
        <title>Genome sequencing and assembly of Indian major carp, Cirrhinus mrigala (Hamilton, 1822).</title>
        <authorList>
            <person name="Mohindra V."/>
            <person name="Chowdhury L.M."/>
            <person name="Lal K."/>
            <person name="Jena J.K."/>
        </authorList>
    </citation>
    <scope>NUCLEOTIDE SEQUENCE [LARGE SCALE GENOMIC DNA]</scope>
    <source>
        <strain evidence="1">CM1030</strain>
        <tissue evidence="1">Blood</tissue>
    </source>
</reference>
<evidence type="ECO:0000313" key="1">
    <source>
        <dbReference type="EMBL" id="KAL0164667.1"/>
    </source>
</evidence>
<feature type="non-terminal residue" evidence="1">
    <location>
        <position position="1"/>
    </location>
</feature>
<accession>A0ABD0NTA5</accession>
<dbReference type="InterPro" id="IPR015925">
    <property type="entry name" value="Ryanodine_IP3_receptor"/>
</dbReference>
<comment type="caution">
    <text evidence="1">The sequence shown here is derived from an EMBL/GenBank/DDBJ whole genome shotgun (WGS) entry which is preliminary data.</text>
</comment>
<dbReference type="EMBL" id="JAMKFB020000020">
    <property type="protein sequence ID" value="KAL0164667.1"/>
    <property type="molecule type" value="Genomic_DNA"/>
</dbReference>
<proteinExistence type="predicted"/>
<sequence>TALAMNRYVGSAVLPLLTRCAHLFAHTEHYATLVDSTLHTIYRLSKGRSLTKAQRDAIDECLLAIC</sequence>
<name>A0ABD0NTA5_CIRMR</name>
<dbReference type="AlphaFoldDB" id="A0ABD0NTA5"/>
<dbReference type="PANTHER" id="PTHR46399">
    <property type="entry name" value="B30.2/SPRY DOMAIN-CONTAINING PROTEIN"/>
    <property type="match status" value="1"/>
</dbReference>
<keyword evidence="2" id="KW-1185">Reference proteome</keyword>
<dbReference type="PANTHER" id="PTHR46399:SF8">
    <property type="entry name" value="B30.2_SPRY DOMAIN-CONTAINING PROTEIN"/>
    <property type="match status" value="1"/>
</dbReference>
<dbReference type="Proteomes" id="UP001529510">
    <property type="component" value="Unassembled WGS sequence"/>
</dbReference>
<protein>
    <submittedName>
        <fullName evidence="1">Uncharacterized protein</fullName>
    </submittedName>
</protein>
<evidence type="ECO:0000313" key="2">
    <source>
        <dbReference type="Proteomes" id="UP001529510"/>
    </source>
</evidence>
<organism evidence="1 2">
    <name type="scientific">Cirrhinus mrigala</name>
    <name type="common">Mrigala</name>
    <dbReference type="NCBI Taxonomy" id="683832"/>
    <lineage>
        <taxon>Eukaryota</taxon>
        <taxon>Metazoa</taxon>
        <taxon>Chordata</taxon>
        <taxon>Craniata</taxon>
        <taxon>Vertebrata</taxon>
        <taxon>Euteleostomi</taxon>
        <taxon>Actinopterygii</taxon>
        <taxon>Neopterygii</taxon>
        <taxon>Teleostei</taxon>
        <taxon>Ostariophysi</taxon>
        <taxon>Cypriniformes</taxon>
        <taxon>Cyprinidae</taxon>
        <taxon>Labeoninae</taxon>
        <taxon>Labeonini</taxon>
        <taxon>Cirrhinus</taxon>
    </lineage>
</organism>
<gene>
    <name evidence="1" type="ORF">M9458_040420</name>
</gene>